<keyword evidence="1" id="KW-0472">Membrane</keyword>
<evidence type="ECO:0000313" key="3">
    <source>
        <dbReference type="Proteomes" id="UP001482620"/>
    </source>
</evidence>
<accession>A0ABV0UGB2</accession>
<organism evidence="2 3">
    <name type="scientific">Ilyodon furcidens</name>
    <name type="common">goldbreast splitfin</name>
    <dbReference type="NCBI Taxonomy" id="33524"/>
    <lineage>
        <taxon>Eukaryota</taxon>
        <taxon>Metazoa</taxon>
        <taxon>Chordata</taxon>
        <taxon>Craniata</taxon>
        <taxon>Vertebrata</taxon>
        <taxon>Euteleostomi</taxon>
        <taxon>Actinopterygii</taxon>
        <taxon>Neopterygii</taxon>
        <taxon>Teleostei</taxon>
        <taxon>Neoteleostei</taxon>
        <taxon>Acanthomorphata</taxon>
        <taxon>Ovalentaria</taxon>
        <taxon>Atherinomorphae</taxon>
        <taxon>Cyprinodontiformes</taxon>
        <taxon>Goodeidae</taxon>
        <taxon>Ilyodon</taxon>
    </lineage>
</organism>
<keyword evidence="3" id="KW-1185">Reference proteome</keyword>
<sequence length="136" mass="15103">MKSAVTPFLGCGSRLVQFILKVPGKLVLAFHVVTMAVVPTVVTYFFADIWLILGDTLCLAAWDCCCLPEPGLTCPLLLFLFRYSSTVLGTFTNVHFQVTNPCSHTPIQHKHTYFYTYAYPPSATHTHASTHNYSNG</sequence>
<keyword evidence="1" id="KW-0812">Transmembrane</keyword>
<dbReference type="EMBL" id="JAHRIQ010070866">
    <property type="protein sequence ID" value="MEQ2244277.1"/>
    <property type="molecule type" value="Genomic_DNA"/>
</dbReference>
<reference evidence="2 3" key="1">
    <citation type="submission" date="2021-06" db="EMBL/GenBank/DDBJ databases">
        <authorList>
            <person name="Palmer J.M."/>
        </authorList>
    </citation>
    <scope>NUCLEOTIDE SEQUENCE [LARGE SCALE GENOMIC DNA]</scope>
    <source>
        <strain evidence="3">if_2019</strain>
        <tissue evidence="2">Muscle</tissue>
    </source>
</reference>
<dbReference type="Proteomes" id="UP001482620">
    <property type="component" value="Unassembled WGS sequence"/>
</dbReference>
<evidence type="ECO:0000256" key="1">
    <source>
        <dbReference type="SAM" id="Phobius"/>
    </source>
</evidence>
<comment type="caution">
    <text evidence="2">The sequence shown here is derived from an EMBL/GenBank/DDBJ whole genome shotgun (WGS) entry which is preliminary data.</text>
</comment>
<protein>
    <submittedName>
        <fullName evidence="2">Uncharacterized protein</fullName>
    </submittedName>
</protein>
<name>A0ABV0UGB2_9TELE</name>
<feature type="transmembrane region" description="Helical" evidence="1">
    <location>
        <begin position="26"/>
        <end position="47"/>
    </location>
</feature>
<gene>
    <name evidence="2" type="ORF">ILYODFUR_015424</name>
</gene>
<keyword evidence="1" id="KW-1133">Transmembrane helix</keyword>
<evidence type="ECO:0000313" key="2">
    <source>
        <dbReference type="EMBL" id="MEQ2244277.1"/>
    </source>
</evidence>
<proteinExistence type="predicted"/>